<dbReference type="SUPFAM" id="SSF56854">
    <property type="entry name" value="Bcl-2 inhibitors of programmed cell death"/>
    <property type="match status" value="1"/>
</dbReference>
<feature type="domain" description="Bcl-2 Bcl-2 homology region 1-3" evidence="4">
    <location>
        <begin position="67"/>
        <end position="172"/>
    </location>
</feature>
<dbReference type="OrthoDB" id="6021377at2759"/>
<protein>
    <submittedName>
        <fullName evidence="5 7">Apoptosis regulator protein</fullName>
    </submittedName>
</protein>
<dbReference type="STRING" id="7209.A0A1I7VAA7"/>
<dbReference type="OMA" id="IALTWPH"/>
<evidence type="ECO:0000313" key="6">
    <source>
        <dbReference type="Proteomes" id="UP000095285"/>
    </source>
</evidence>
<dbReference type="GO" id="GO:0006915">
    <property type="term" value="P:apoptotic process"/>
    <property type="evidence" value="ECO:0007669"/>
    <property type="project" value="UniProtKB-KW"/>
</dbReference>
<dbReference type="CTD" id="9940210"/>
<dbReference type="CDD" id="cd06845">
    <property type="entry name" value="Bcl-2_like"/>
    <property type="match status" value="1"/>
</dbReference>
<dbReference type="SMART" id="SM00337">
    <property type="entry name" value="BCL"/>
    <property type="match status" value="1"/>
</dbReference>
<dbReference type="InParanoid" id="A0A1I7VAA7"/>
<dbReference type="Pfam" id="PF00452">
    <property type="entry name" value="Bcl-2"/>
    <property type="match status" value="1"/>
</dbReference>
<comment type="similarity">
    <text evidence="1">Belongs to the Bcl-2 family.</text>
</comment>
<keyword evidence="2" id="KW-0053">Apoptosis</keyword>
<gene>
    <name evidence="5 7" type="ORF">LOAG_02825</name>
</gene>
<reference evidence="5 6" key="1">
    <citation type="submission" date="2012-04" db="EMBL/GenBank/DDBJ databases">
        <title>The Genome Sequence of Loa loa.</title>
        <authorList>
            <consortium name="The Broad Institute Genome Sequencing Platform"/>
            <consortium name="Broad Institute Genome Sequencing Center for Infectious Disease"/>
            <person name="Nutman T.B."/>
            <person name="Fink D.L."/>
            <person name="Russ C."/>
            <person name="Young S."/>
            <person name="Zeng Q."/>
            <person name="Gargeya S."/>
            <person name="Alvarado L."/>
            <person name="Berlin A."/>
            <person name="Chapman S.B."/>
            <person name="Chen Z."/>
            <person name="Freedman E."/>
            <person name="Gellesch M."/>
            <person name="Goldberg J."/>
            <person name="Griggs A."/>
            <person name="Gujja S."/>
            <person name="Heilman E.R."/>
            <person name="Heiman D."/>
            <person name="Howarth C."/>
            <person name="Mehta T."/>
            <person name="Neiman D."/>
            <person name="Pearson M."/>
            <person name="Roberts A."/>
            <person name="Saif S."/>
            <person name="Shea T."/>
            <person name="Shenoy N."/>
            <person name="Sisk P."/>
            <person name="Stolte C."/>
            <person name="Sykes S."/>
            <person name="White J."/>
            <person name="Yandava C."/>
            <person name="Haas B."/>
            <person name="Henn M.R."/>
            <person name="Nusbaum C."/>
            <person name="Birren B."/>
        </authorList>
    </citation>
    <scope>NUCLEOTIDE SEQUENCE [LARGE SCALE GENOMIC DNA]</scope>
</reference>
<proteinExistence type="inferred from homology"/>
<dbReference type="EMBL" id="JH712124">
    <property type="protein sequence ID" value="EFO25659.1"/>
    <property type="molecule type" value="Genomic_DNA"/>
</dbReference>
<dbReference type="eggNOG" id="KOG4728">
    <property type="taxonomic scope" value="Eukaryota"/>
</dbReference>
<dbReference type="InterPro" id="IPR002475">
    <property type="entry name" value="Bcl2-like"/>
</dbReference>
<dbReference type="AlphaFoldDB" id="A0A1I7VAA7"/>
<reference evidence="7" key="2">
    <citation type="submission" date="2016-11" db="UniProtKB">
        <authorList>
            <consortium name="WormBaseParasite"/>
        </authorList>
    </citation>
    <scope>IDENTIFICATION</scope>
</reference>
<dbReference type="InterPro" id="IPR036834">
    <property type="entry name" value="Bcl-2-like_sf"/>
</dbReference>
<dbReference type="Proteomes" id="UP000095285">
    <property type="component" value="Unassembled WGS sequence"/>
</dbReference>
<dbReference type="GeneID" id="9940210"/>
<dbReference type="RefSeq" id="XP_003138410.1">
    <property type="nucleotide sequence ID" value="XM_003138362.2"/>
</dbReference>
<keyword evidence="6" id="KW-1185">Reference proteome</keyword>
<feature type="transmembrane region" description="Helical" evidence="3">
    <location>
        <begin position="203"/>
        <end position="225"/>
    </location>
</feature>
<dbReference type="WBParaSite" id="EN70_11596">
    <property type="protein sequence ID" value="EN70_11596"/>
    <property type="gene ID" value="EN70_11596"/>
</dbReference>
<dbReference type="GO" id="GO:0042981">
    <property type="term" value="P:regulation of apoptotic process"/>
    <property type="evidence" value="ECO:0007669"/>
    <property type="project" value="InterPro"/>
</dbReference>
<dbReference type="Gene3D" id="1.10.437.10">
    <property type="entry name" value="Blc2-like"/>
    <property type="match status" value="1"/>
</dbReference>
<evidence type="ECO:0000256" key="2">
    <source>
        <dbReference type="ARBA" id="ARBA00022703"/>
    </source>
</evidence>
<dbReference type="KEGG" id="loa:LOAG_02825"/>
<dbReference type="FunCoup" id="A0A1I7VAA7">
    <property type="interactions" value="10"/>
</dbReference>
<dbReference type="InterPro" id="IPR026298">
    <property type="entry name" value="Bcl-2_fam"/>
</dbReference>
<evidence type="ECO:0000256" key="3">
    <source>
        <dbReference type="SAM" id="Phobius"/>
    </source>
</evidence>
<keyword evidence="3" id="KW-0472">Membrane</keyword>
<evidence type="ECO:0000313" key="7">
    <source>
        <dbReference type="WBParaSite" id="EN70_11596"/>
    </source>
</evidence>
<feature type="transmembrane region" description="Helical" evidence="3">
    <location>
        <begin position="120"/>
        <end position="138"/>
    </location>
</feature>
<accession>A0A1S0U5K8</accession>
<accession>A0A1I7VAA7</accession>
<evidence type="ECO:0000313" key="5">
    <source>
        <dbReference type="EMBL" id="EFO25659.1"/>
    </source>
</evidence>
<keyword evidence="3" id="KW-1133">Transmembrane helix</keyword>
<keyword evidence="3" id="KW-0812">Transmembrane</keyword>
<organism evidence="6 7">
    <name type="scientific">Loa loa</name>
    <name type="common">Eye worm</name>
    <name type="synonym">Filaria loa</name>
    <dbReference type="NCBI Taxonomy" id="7209"/>
    <lineage>
        <taxon>Eukaryota</taxon>
        <taxon>Metazoa</taxon>
        <taxon>Ecdysozoa</taxon>
        <taxon>Nematoda</taxon>
        <taxon>Chromadorea</taxon>
        <taxon>Rhabditida</taxon>
        <taxon>Spirurina</taxon>
        <taxon>Spiruromorpha</taxon>
        <taxon>Filarioidea</taxon>
        <taxon>Onchocercidae</taxon>
        <taxon>Loa</taxon>
    </lineage>
</organism>
<name>A0A1I7VAA7_LOALO</name>
<dbReference type="InterPro" id="IPR046371">
    <property type="entry name" value="Bcl-2_BH1-3"/>
</dbReference>
<dbReference type="PROSITE" id="PS50062">
    <property type="entry name" value="BCL2_FAMILY"/>
    <property type="match status" value="1"/>
</dbReference>
<sequence length="227" mass="26986">MFTNDSIALKCDKYDECSSKWLECQDNIYCIQDFVADYIQYRVRMRGNHRTPNLIQPCRQGCENDLIRSVALIFEEKHEEELQKMVEMLCENESFSFNRYIEIMEHFVCIRNETPSQMSYGRLIALIAFTGLIAIRLIDMKCFTEVSMIMSYTSIFLQKRIALTWPHHKRSWSKFFDLARTIIKLNKTEEAESKVERNEWWSAISRFVVFGVLSIAVFTLFKFMLRT</sequence>
<evidence type="ECO:0000259" key="4">
    <source>
        <dbReference type="SMART" id="SM00337"/>
    </source>
</evidence>
<evidence type="ECO:0000256" key="1">
    <source>
        <dbReference type="ARBA" id="ARBA00009458"/>
    </source>
</evidence>